<dbReference type="Proteomes" id="UP001054252">
    <property type="component" value="Unassembled WGS sequence"/>
</dbReference>
<organism evidence="1 2">
    <name type="scientific">Rubroshorea leprosula</name>
    <dbReference type="NCBI Taxonomy" id="152421"/>
    <lineage>
        <taxon>Eukaryota</taxon>
        <taxon>Viridiplantae</taxon>
        <taxon>Streptophyta</taxon>
        <taxon>Embryophyta</taxon>
        <taxon>Tracheophyta</taxon>
        <taxon>Spermatophyta</taxon>
        <taxon>Magnoliopsida</taxon>
        <taxon>eudicotyledons</taxon>
        <taxon>Gunneridae</taxon>
        <taxon>Pentapetalae</taxon>
        <taxon>rosids</taxon>
        <taxon>malvids</taxon>
        <taxon>Malvales</taxon>
        <taxon>Dipterocarpaceae</taxon>
        <taxon>Rubroshorea</taxon>
    </lineage>
</organism>
<dbReference type="AlphaFoldDB" id="A0AAV5K6J7"/>
<evidence type="ECO:0000313" key="1">
    <source>
        <dbReference type="EMBL" id="GKV20225.1"/>
    </source>
</evidence>
<reference evidence="1 2" key="1">
    <citation type="journal article" date="2021" name="Commun. Biol.">
        <title>The genome of Shorea leprosula (Dipterocarpaceae) highlights the ecological relevance of drought in aseasonal tropical rainforests.</title>
        <authorList>
            <person name="Ng K.K.S."/>
            <person name="Kobayashi M.J."/>
            <person name="Fawcett J.A."/>
            <person name="Hatakeyama M."/>
            <person name="Paape T."/>
            <person name="Ng C.H."/>
            <person name="Ang C.C."/>
            <person name="Tnah L.H."/>
            <person name="Lee C.T."/>
            <person name="Nishiyama T."/>
            <person name="Sese J."/>
            <person name="O'Brien M.J."/>
            <person name="Copetti D."/>
            <person name="Mohd Noor M.I."/>
            <person name="Ong R.C."/>
            <person name="Putra M."/>
            <person name="Sireger I.Z."/>
            <person name="Indrioko S."/>
            <person name="Kosugi Y."/>
            <person name="Izuno A."/>
            <person name="Isagi Y."/>
            <person name="Lee S.L."/>
            <person name="Shimizu K.K."/>
        </authorList>
    </citation>
    <scope>NUCLEOTIDE SEQUENCE [LARGE SCALE GENOMIC DNA]</scope>
    <source>
        <strain evidence="1">214</strain>
    </source>
</reference>
<accession>A0AAV5K6J7</accession>
<sequence>MINQRSHQGIFNFKTGCSDLNLDSLNIVSSVHPSSVPISKD</sequence>
<gene>
    <name evidence="1" type="ORF">SLEP1_g30383</name>
</gene>
<evidence type="ECO:0000313" key="2">
    <source>
        <dbReference type="Proteomes" id="UP001054252"/>
    </source>
</evidence>
<protein>
    <submittedName>
        <fullName evidence="1">Uncharacterized protein</fullName>
    </submittedName>
</protein>
<keyword evidence="2" id="KW-1185">Reference proteome</keyword>
<dbReference type="EMBL" id="BPVZ01000054">
    <property type="protein sequence ID" value="GKV20225.1"/>
    <property type="molecule type" value="Genomic_DNA"/>
</dbReference>
<name>A0AAV5K6J7_9ROSI</name>
<proteinExistence type="predicted"/>
<comment type="caution">
    <text evidence="1">The sequence shown here is derived from an EMBL/GenBank/DDBJ whole genome shotgun (WGS) entry which is preliminary data.</text>
</comment>